<feature type="domain" description="HTH lysR-type" evidence="5">
    <location>
        <begin position="17"/>
        <end position="74"/>
    </location>
</feature>
<accession>A0A2W5K0W2</accession>
<keyword evidence="4" id="KW-0804">Transcription</keyword>
<dbReference type="AlphaFoldDB" id="A0A2W5K0W2"/>
<dbReference type="InterPro" id="IPR036390">
    <property type="entry name" value="WH_DNA-bd_sf"/>
</dbReference>
<dbReference type="CDD" id="cd05466">
    <property type="entry name" value="PBP2_LTTR_substrate"/>
    <property type="match status" value="1"/>
</dbReference>
<evidence type="ECO:0000313" key="7">
    <source>
        <dbReference type="Proteomes" id="UP000249577"/>
    </source>
</evidence>
<dbReference type="Proteomes" id="UP000249577">
    <property type="component" value="Unassembled WGS sequence"/>
</dbReference>
<keyword evidence="3" id="KW-0238">DNA-binding</keyword>
<comment type="caution">
    <text evidence="6">The sequence shown here is derived from an EMBL/GenBank/DDBJ whole genome shotgun (WGS) entry which is preliminary data.</text>
</comment>
<dbReference type="Pfam" id="PF03466">
    <property type="entry name" value="LysR_substrate"/>
    <property type="match status" value="1"/>
</dbReference>
<dbReference type="InterPro" id="IPR005119">
    <property type="entry name" value="LysR_subst-bd"/>
</dbReference>
<dbReference type="FunFam" id="1.10.10.10:FF:000001">
    <property type="entry name" value="LysR family transcriptional regulator"/>
    <property type="match status" value="1"/>
</dbReference>
<dbReference type="InterPro" id="IPR050950">
    <property type="entry name" value="HTH-type_LysR_regulators"/>
</dbReference>
<evidence type="ECO:0000259" key="5">
    <source>
        <dbReference type="PROSITE" id="PS50931"/>
    </source>
</evidence>
<evidence type="ECO:0000313" key="6">
    <source>
        <dbReference type="EMBL" id="PZQ10391.1"/>
    </source>
</evidence>
<dbReference type="Gene3D" id="3.40.190.290">
    <property type="match status" value="1"/>
</dbReference>
<dbReference type="Pfam" id="PF00126">
    <property type="entry name" value="HTH_1"/>
    <property type="match status" value="1"/>
</dbReference>
<keyword evidence="2" id="KW-0805">Transcription regulation</keyword>
<dbReference type="InterPro" id="IPR000847">
    <property type="entry name" value="LysR_HTH_N"/>
</dbReference>
<sequence>MTEENPLAVDTRFARSVDWNLFGLFVEIVRSGSVSAAARSLNRTQPSLSASLRRFEESLGVQLCDRTARGIKLTPAGQIVHQLAEEMYARVRIAPVATANLAGQLTGSIRICMISDFVSPTFDRATVNFNVNHPGVAMRLDISPWRAVVRSIETGDADVGVACDSAPSAALRYEPFLTETQQLYCGSTHRLFGSEPTDPSAFADEHFVLTGRDEPEELTVYRRRYGLGVRVSGATETLNEARRLIDLGIGIGFLPTGVAESIPGPTLWPLLPAADLPSYTVYIISRPLDALEEATRELLRTINAQR</sequence>
<dbReference type="GO" id="GO:0005829">
    <property type="term" value="C:cytosol"/>
    <property type="evidence" value="ECO:0007669"/>
    <property type="project" value="TreeGrafter"/>
</dbReference>
<reference evidence="6 7" key="1">
    <citation type="submission" date="2017-08" db="EMBL/GenBank/DDBJ databases">
        <title>Infants hospitalized years apart are colonized by the same room-sourced microbial strains.</title>
        <authorList>
            <person name="Brooks B."/>
            <person name="Olm M.R."/>
            <person name="Firek B.A."/>
            <person name="Baker R."/>
            <person name="Thomas B.C."/>
            <person name="Morowitz M.J."/>
            <person name="Banfield J.F."/>
        </authorList>
    </citation>
    <scope>NUCLEOTIDE SEQUENCE [LARGE SCALE GENOMIC DNA]</scope>
    <source>
        <strain evidence="6">S2_005_003_R2_43</strain>
    </source>
</reference>
<dbReference type="SUPFAM" id="SSF53850">
    <property type="entry name" value="Periplasmic binding protein-like II"/>
    <property type="match status" value="1"/>
</dbReference>
<dbReference type="EMBL" id="QFPN01000016">
    <property type="protein sequence ID" value="PZQ10391.1"/>
    <property type="molecule type" value="Genomic_DNA"/>
</dbReference>
<evidence type="ECO:0000256" key="1">
    <source>
        <dbReference type="ARBA" id="ARBA00009437"/>
    </source>
</evidence>
<dbReference type="GO" id="GO:0003700">
    <property type="term" value="F:DNA-binding transcription factor activity"/>
    <property type="evidence" value="ECO:0007669"/>
    <property type="project" value="InterPro"/>
</dbReference>
<protein>
    <submittedName>
        <fullName evidence="6">LysR family transcriptional regulator</fullName>
    </submittedName>
</protein>
<dbReference type="InterPro" id="IPR036388">
    <property type="entry name" value="WH-like_DNA-bd_sf"/>
</dbReference>
<dbReference type="SUPFAM" id="SSF46785">
    <property type="entry name" value="Winged helix' DNA-binding domain"/>
    <property type="match status" value="1"/>
</dbReference>
<gene>
    <name evidence="6" type="ORF">DI565_19940</name>
</gene>
<dbReference type="GO" id="GO:0003677">
    <property type="term" value="F:DNA binding"/>
    <property type="evidence" value="ECO:0007669"/>
    <property type="project" value="UniProtKB-KW"/>
</dbReference>
<evidence type="ECO:0000256" key="2">
    <source>
        <dbReference type="ARBA" id="ARBA00023015"/>
    </source>
</evidence>
<dbReference type="PANTHER" id="PTHR30419">
    <property type="entry name" value="HTH-TYPE TRANSCRIPTIONAL REGULATOR YBHD"/>
    <property type="match status" value="1"/>
</dbReference>
<organism evidence="6 7">
    <name type="scientific">Ancylobacter novellus</name>
    <name type="common">Thiobacillus novellus</name>
    <dbReference type="NCBI Taxonomy" id="921"/>
    <lineage>
        <taxon>Bacteria</taxon>
        <taxon>Pseudomonadati</taxon>
        <taxon>Pseudomonadota</taxon>
        <taxon>Alphaproteobacteria</taxon>
        <taxon>Hyphomicrobiales</taxon>
        <taxon>Xanthobacteraceae</taxon>
        <taxon>Ancylobacter</taxon>
    </lineage>
</organism>
<name>A0A2W5K0W2_ANCNO</name>
<dbReference type="PRINTS" id="PR00039">
    <property type="entry name" value="HTHLYSR"/>
</dbReference>
<dbReference type="PROSITE" id="PS50931">
    <property type="entry name" value="HTH_LYSR"/>
    <property type="match status" value="1"/>
</dbReference>
<evidence type="ECO:0000256" key="3">
    <source>
        <dbReference type="ARBA" id="ARBA00023125"/>
    </source>
</evidence>
<evidence type="ECO:0000256" key="4">
    <source>
        <dbReference type="ARBA" id="ARBA00023163"/>
    </source>
</evidence>
<dbReference type="Gene3D" id="1.10.10.10">
    <property type="entry name" value="Winged helix-like DNA-binding domain superfamily/Winged helix DNA-binding domain"/>
    <property type="match status" value="1"/>
</dbReference>
<proteinExistence type="inferred from homology"/>
<comment type="similarity">
    <text evidence="1">Belongs to the LysR transcriptional regulatory family.</text>
</comment>